<dbReference type="Proteomes" id="UP000377803">
    <property type="component" value="Chromosome"/>
</dbReference>
<dbReference type="PRINTS" id="PR00502">
    <property type="entry name" value="NUDIXFAMILY"/>
</dbReference>
<dbReference type="GO" id="GO:0035539">
    <property type="term" value="F:8-oxo-7,8-dihydrodeoxyguanosine triphosphate pyrophosphatase activity"/>
    <property type="evidence" value="ECO:0007669"/>
    <property type="project" value="UniProtKB-EC"/>
</dbReference>
<dbReference type="InterPro" id="IPR000086">
    <property type="entry name" value="NUDIX_hydrolase_dom"/>
</dbReference>
<dbReference type="PROSITE" id="PS00893">
    <property type="entry name" value="NUDIX_BOX"/>
    <property type="match status" value="1"/>
</dbReference>
<evidence type="ECO:0000259" key="2">
    <source>
        <dbReference type="PROSITE" id="PS51462"/>
    </source>
</evidence>
<accession>A0A5Q0UFK6</accession>
<gene>
    <name evidence="3" type="primary">mutT2</name>
    <name evidence="3" type="ORF">LC1Nh_0413</name>
</gene>
<organism evidence="3 4">
    <name type="scientific">Candidatus Nanohalobium constans</name>
    <dbReference type="NCBI Taxonomy" id="2565781"/>
    <lineage>
        <taxon>Archaea</taxon>
        <taxon>Candidatus Nanohalarchaeota</taxon>
        <taxon>Candidatus Nanohalobia</taxon>
        <taxon>Candidatus Nanohalobiales</taxon>
        <taxon>Candidatus Nanohalobiaceae</taxon>
        <taxon>Candidatus Nanohalobium</taxon>
    </lineage>
</organism>
<evidence type="ECO:0000313" key="3">
    <source>
        <dbReference type="EMBL" id="QGA80314.1"/>
    </source>
</evidence>
<keyword evidence="4" id="KW-1185">Reference proteome</keyword>
<dbReference type="PANTHER" id="PTHR43736">
    <property type="entry name" value="ADP-RIBOSE PYROPHOSPHATASE"/>
    <property type="match status" value="1"/>
</dbReference>
<dbReference type="InterPro" id="IPR020084">
    <property type="entry name" value="NUDIX_hydrolase_CS"/>
</dbReference>
<feature type="domain" description="Nudix hydrolase" evidence="2">
    <location>
        <begin position="3"/>
        <end position="133"/>
    </location>
</feature>
<dbReference type="EC" id="3.6.1.55" evidence="3"/>
<evidence type="ECO:0000256" key="1">
    <source>
        <dbReference type="ARBA" id="ARBA00022801"/>
    </source>
</evidence>
<sequence>MTAQHRVVVNGIITCQGEILLGKKKEVEGHPISGEWHFPGGHLDEDEEPEEGVVREIKEETGLDVEVHQIVDATANTWRDTIDKPVQIMYHVEAENKDAEAMDDLEEVKWVNPEKLKDSLDPESCKKVKNREEVEKFLKRIEKAPY</sequence>
<name>A0A5Q0UFK6_9ARCH</name>
<dbReference type="KEGG" id="ncon:LC1Nh_0413"/>
<dbReference type="EMBL" id="CP040089">
    <property type="protein sequence ID" value="QGA80314.1"/>
    <property type="molecule type" value="Genomic_DNA"/>
</dbReference>
<dbReference type="PROSITE" id="PS51462">
    <property type="entry name" value="NUDIX"/>
    <property type="match status" value="1"/>
</dbReference>
<dbReference type="GeneID" id="42364797"/>
<dbReference type="SUPFAM" id="SSF55811">
    <property type="entry name" value="Nudix"/>
    <property type="match status" value="1"/>
</dbReference>
<dbReference type="Gene3D" id="3.90.79.10">
    <property type="entry name" value="Nucleoside Triphosphate Pyrophosphohydrolase"/>
    <property type="match status" value="1"/>
</dbReference>
<dbReference type="Pfam" id="PF00293">
    <property type="entry name" value="NUDIX"/>
    <property type="match status" value="1"/>
</dbReference>
<dbReference type="InterPro" id="IPR015797">
    <property type="entry name" value="NUDIX_hydrolase-like_dom_sf"/>
</dbReference>
<dbReference type="InterPro" id="IPR020476">
    <property type="entry name" value="Nudix_hydrolase"/>
</dbReference>
<protein>
    <submittedName>
        <fullName evidence="3">8-oxo-dGTP diphosphatase</fullName>
        <ecNumber evidence="3">3.6.1.55</ecNumber>
    </submittedName>
</protein>
<evidence type="ECO:0000313" key="4">
    <source>
        <dbReference type="Proteomes" id="UP000377803"/>
    </source>
</evidence>
<proteinExistence type="predicted"/>
<reference evidence="4" key="1">
    <citation type="submission" date="2019-05" db="EMBL/GenBank/DDBJ databases">
        <title>Candidatus Nanohalobium constans, a novel model system to study the DPANN nano-sized archaea: genomic and physiological characterization of a nanoarchaeon co-cultured with its chitinotrophic host.</title>
        <authorList>
            <person name="La Cono V."/>
            <person name="Arcadi E."/>
            <person name="Crisafi F."/>
            <person name="Denaro R."/>
            <person name="La Spada G."/>
            <person name="Messina E."/>
            <person name="Smedile F."/>
            <person name="Toshchakov S.V."/>
            <person name="Shevchenko M.A."/>
            <person name="Golyshin P.N."/>
            <person name="Golyshina O.V."/>
            <person name="Ferrer M."/>
            <person name="Rohde M."/>
            <person name="Mushegian A."/>
            <person name="Sorokin D.Y."/>
            <person name="Giuliano L."/>
            <person name="Yakimov M.M."/>
        </authorList>
    </citation>
    <scope>NUCLEOTIDE SEQUENCE [LARGE SCALE GENOMIC DNA]</scope>
    <source>
        <strain evidence="4">LC1Nh</strain>
    </source>
</reference>
<dbReference type="AlphaFoldDB" id="A0A5Q0UFK6"/>
<keyword evidence="1 3" id="KW-0378">Hydrolase</keyword>
<dbReference type="OrthoDB" id="40462at2157"/>
<dbReference type="PANTHER" id="PTHR43736:SF1">
    <property type="entry name" value="DIHYDRONEOPTERIN TRIPHOSPHATE DIPHOSPHATASE"/>
    <property type="match status" value="1"/>
</dbReference>
<dbReference type="RefSeq" id="WP_153550053.1">
    <property type="nucleotide sequence ID" value="NZ_CP040089.1"/>
</dbReference>